<feature type="binding site" description="axial binding residue" evidence="11">
    <location>
        <position position="115"/>
    </location>
    <ligand>
        <name>heme</name>
        <dbReference type="ChEBI" id="CHEBI:30413"/>
        <label>1</label>
    </ligand>
    <ligandPart>
        <name>Fe</name>
        <dbReference type="ChEBI" id="CHEBI:18248"/>
    </ligandPart>
</feature>
<dbReference type="GO" id="GO:0030077">
    <property type="term" value="C:plasma membrane light-harvesting complex"/>
    <property type="evidence" value="ECO:0007669"/>
    <property type="project" value="InterPro"/>
</dbReference>
<name>A0A2V3UWZ2_9SPHN</name>
<protein>
    <recommendedName>
        <fullName evidence="2 9">Photosynthetic reaction center cytochrome c subunit</fullName>
    </recommendedName>
</protein>
<dbReference type="GO" id="GO:0019684">
    <property type="term" value="P:photosynthesis, light reaction"/>
    <property type="evidence" value="ECO:0007669"/>
    <property type="project" value="InterPro"/>
</dbReference>
<dbReference type="SUPFAM" id="SSF48695">
    <property type="entry name" value="Multiheme cytochromes"/>
    <property type="match status" value="1"/>
</dbReference>
<feature type="binding site" description="covalent" evidence="10">
    <location>
        <position position="111"/>
    </location>
    <ligand>
        <name>heme</name>
        <dbReference type="ChEBI" id="CHEBI:30413"/>
        <label>1</label>
    </ligand>
</feature>
<dbReference type="EMBL" id="QJJM01000009">
    <property type="protein sequence ID" value="PXW73747.1"/>
    <property type="molecule type" value="Genomic_DNA"/>
</dbReference>
<feature type="signal peptide" evidence="13">
    <location>
        <begin position="1"/>
        <end position="22"/>
    </location>
</feature>
<feature type="binding site" description="covalent" evidence="10">
    <location>
        <position position="114"/>
    </location>
    <ligand>
        <name>heme</name>
        <dbReference type="ChEBI" id="CHEBI:30413"/>
        <label>1</label>
    </ligand>
</feature>
<keyword evidence="6 9" id="KW-0479">Metal-binding</keyword>
<evidence type="ECO:0000313" key="15">
    <source>
        <dbReference type="Proteomes" id="UP000248014"/>
    </source>
</evidence>
<evidence type="ECO:0000256" key="3">
    <source>
        <dbReference type="ARBA" id="ARBA00022448"/>
    </source>
</evidence>
<comment type="function">
    <text evidence="1 9">The reaction center of purple bacteria contains a tightly bound cytochrome molecule which re-reduces the photo oxidized primary electron donor.</text>
</comment>
<keyword evidence="5 9" id="KW-0349">Heme</keyword>
<dbReference type="PROSITE" id="PS51257">
    <property type="entry name" value="PROKAR_LIPOPROTEIN"/>
    <property type="match status" value="1"/>
</dbReference>
<dbReference type="Proteomes" id="UP000248014">
    <property type="component" value="Unassembled WGS sequence"/>
</dbReference>
<dbReference type="Gene3D" id="1.10.468.10">
    <property type="entry name" value="Photosynthetic Reaction Center, subunit C, domain 2"/>
    <property type="match status" value="2"/>
</dbReference>
<feature type="chain" id="PRO_5015933695" description="Photosynthetic reaction center cytochrome c subunit" evidence="13">
    <location>
        <begin position="23"/>
        <end position="380"/>
    </location>
</feature>
<dbReference type="GO" id="GO:0020037">
    <property type="term" value="F:heme binding"/>
    <property type="evidence" value="ECO:0007669"/>
    <property type="project" value="InterPro"/>
</dbReference>
<evidence type="ECO:0000256" key="7">
    <source>
        <dbReference type="ARBA" id="ARBA00022982"/>
    </source>
</evidence>
<keyword evidence="15" id="KW-1185">Reference proteome</keyword>
<feature type="binding site" description="axial binding residue" evidence="11">
    <location>
        <position position="317"/>
    </location>
    <ligand>
        <name>heme</name>
        <dbReference type="ChEBI" id="CHEBI:30413"/>
        <label>4</label>
    </ligand>
    <ligandPart>
        <name>Fe</name>
        <dbReference type="ChEBI" id="CHEBI:18248"/>
    </ligandPart>
</feature>
<dbReference type="GO" id="GO:0009055">
    <property type="term" value="F:electron transfer activity"/>
    <property type="evidence" value="ECO:0007669"/>
    <property type="project" value="InterPro"/>
</dbReference>
<dbReference type="GO" id="GO:0005506">
    <property type="term" value="F:iron ion binding"/>
    <property type="evidence" value="ECO:0007669"/>
    <property type="project" value="InterPro"/>
</dbReference>
<evidence type="ECO:0000256" key="4">
    <source>
        <dbReference type="ARBA" id="ARBA00022531"/>
    </source>
</evidence>
<feature type="binding site" description="covalent" evidence="10">
    <location>
        <position position="156"/>
    </location>
    <ligand>
        <name>heme</name>
        <dbReference type="ChEBI" id="CHEBI:30413"/>
        <label>2</label>
    </ligand>
</feature>
<reference evidence="14 15" key="1">
    <citation type="submission" date="2018-05" db="EMBL/GenBank/DDBJ databases">
        <title>Genomic Encyclopedia of Type Strains, Phase IV (KMG-IV): sequencing the most valuable type-strain genomes for metagenomic binning, comparative biology and taxonomic classification.</title>
        <authorList>
            <person name="Goeker M."/>
        </authorList>
    </citation>
    <scope>NUCLEOTIDE SEQUENCE [LARGE SCALE GENOMIC DNA]</scope>
    <source>
        <strain evidence="14 15">DSM 3183</strain>
    </source>
</reference>
<dbReference type="PIRSF" id="PIRSF000017">
    <property type="entry name" value="RC_cytochrome"/>
    <property type="match status" value="1"/>
</dbReference>
<dbReference type="OrthoDB" id="9813732at2"/>
<feature type="binding site" description="covalent" evidence="10">
    <location>
        <position position="313"/>
    </location>
    <ligand>
        <name>heme</name>
        <dbReference type="ChEBI" id="CHEBI:30413"/>
        <label>4</label>
    </ligand>
</feature>
<accession>A0A2V3UWZ2</accession>
<dbReference type="Pfam" id="PF02276">
    <property type="entry name" value="CytoC_RC"/>
    <property type="match status" value="1"/>
</dbReference>
<feature type="binding site" description="axial binding residue" evidence="11">
    <location>
        <position position="148"/>
    </location>
    <ligand>
        <name>heme</name>
        <dbReference type="ChEBI" id="CHEBI:30413"/>
        <label>4</label>
    </ligand>
    <ligandPart>
        <name>Fe</name>
        <dbReference type="ChEBI" id="CHEBI:18248"/>
    </ligandPart>
</feature>
<proteinExistence type="predicted"/>
<dbReference type="InterPro" id="IPR036280">
    <property type="entry name" value="Multihaem_cyt_sf"/>
</dbReference>
<feature type="region of interest" description="Disordered" evidence="12">
    <location>
        <begin position="31"/>
        <end position="69"/>
    </location>
</feature>
<keyword evidence="9" id="KW-0674">Reaction center</keyword>
<dbReference type="InterPro" id="IPR003158">
    <property type="entry name" value="Photosyn_RC_cyt_c-su"/>
</dbReference>
<feature type="binding site" description="axial binding residue" evidence="11">
    <location>
        <position position="92"/>
    </location>
    <ligand>
        <name>heme</name>
        <dbReference type="ChEBI" id="CHEBI:30413"/>
        <label>1</label>
    </ligand>
    <ligandPart>
        <name>Fe</name>
        <dbReference type="ChEBI" id="CHEBI:18248"/>
    </ligandPart>
</feature>
<feature type="binding site" description="covalent" evidence="10">
    <location>
        <position position="253"/>
    </location>
    <ligand>
        <name>heme</name>
        <dbReference type="ChEBI" id="CHEBI:30413"/>
        <label>3</label>
    </ligand>
</feature>
<keyword evidence="3 9" id="KW-0813">Transport</keyword>
<dbReference type="AlphaFoldDB" id="A0A2V3UWZ2"/>
<evidence type="ECO:0000256" key="10">
    <source>
        <dbReference type="PIRSR" id="PIRSR000017-1"/>
    </source>
</evidence>
<feature type="binding site" description="axial binding residue" evidence="11">
    <location>
        <position position="134"/>
    </location>
    <ligand>
        <name>heme</name>
        <dbReference type="ChEBI" id="CHEBI:30413"/>
        <label>2</label>
    </ligand>
    <ligandPart>
        <name>Fe</name>
        <dbReference type="ChEBI" id="CHEBI:18248"/>
    </ligandPart>
</feature>
<gene>
    <name evidence="14" type="ORF">C7451_10933</name>
</gene>
<evidence type="ECO:0000256" key="12">
    <source>
        <dbReference type="SAM" id="MobiDB-lite"/>
    </source>
</evidence>
<dbReference type="InterPro" id="IPR023119">
    <property type="entry name" value="Multihaem_cyt_PRC_cyt_su-like"/>
</dbReference>
<keyword evidence="4 9" id="KW-0602">Photosynthesis</keyword>
<feature type="binding site" description="axial binding residue" evidence="11">
    <location>
        <position position="160"/>
    </location>
    <ligand>
        <name>heme</name>
        <dbReference type="ChEBI" id="CHEBI:30413"/>
        <label>2</label>
    </ligand>
    <ligandPart>
        <name>Fe</name>
        <dbReference type="ChEBI" id="CHEBI:18248"/>
    </ligandPart>
</feature>
<organism evidence="14 15">
    <name type="scientific">Blastomonas natatoria</name>
    <dbReference type="NCBI Taxonomy" id="34015"/>
    <lineage>
        <taxon>Bacteria</taxon>
        <taxon>Pseudomonadati</taxon>
        <taxon>Pseudomonadota</taxon>
        <taxon>Alphaproteobacteria</taxon>
        <taxon>Sphingomonadales</taxon>
        <taxon>Sphingomonadaceae</taxon>
        <taxon>Blastomonas</taxon>
    </lineage>
</organism>
<feature type="binding site" description="covalent" evidence="10">
    <location>
        <position position="316"/>
    </location>
    <ligand>
        <name>heme</name>
        <dbReference type="ChEBI" id="CHEBI:30413"/>
        <label>4</label>
    </ligand>
</feature>
<keyword evidence="7 9" id="KW-0249">Electron transport</keyword>
<feature type="binding site" description="axial binding residue" evidence="11">
    <location>
        <position position="242"/>
    </location>
    <ligand>
        <name>heme</name>
        <dbReference type="ChEBI" id="CHEBI:30413"/>
        <label>3</label>
    </ligand>
    <ligandPart>
        <name>Fe</name>
        <dbReference type="ChEBI" id="CHEBI:18248"/>
    </ligandPart>
</feature>
<feature type="binding site" description="covalent" evidence="10">
    <location>
        <position position="256"/>
    </location>
    <ligand>
        <name>heme</name>
        <dbReference type="ChEBI" id="CHEBI:30413"/>
        <label>3</label>
    </ligand>
</feature>
<comment type="PTM">
    <text evidence="9 10">Binds 4 heme groups per subunit.</text>
</comment>
<sequence>MLTLSKLTTMGALALAALSLSACDLGPKKSEQGGFRGTSVAQITDPDNTIDPGTVPPPPYELPPPSGPKASEVYQNVKVLGHVSQEEFDYTMAAITQWIVPADAPPEQAGCNYCHNAENLADDSKYTKVVARRMIQMTQNINQNYSNHVKKTGVTCYTCHRGNAVPKYVWTDPKPSDGRLMGNKRGQNTPSPVTAYASLPLSTASMYLGLDAKAARVQSKTRHPTTLNLKGTKDAEANYAIMMHLSRSLNVNCTYCHNSRAFAQWGQSSPQRAQAWYGLQMVKNTNQEYIHPLTSVFPANRLGPQGDPYKTNCATCHQIQRKPLGGAQMAKDYPALLTLGPKGAVPGAAPAGTAPAMPGMAAPAPAAAAAAPAAAAAAGN</sequence>
<comment type="caution">
    <text evidence="14">The sequence shown here is derived from an EMBL/GenBank/DDBJ whole genome shotgun (WGS) entry which is preliminary data.</text>
</comment>
<feature type="binding site" description="covalent" evidence="10">
    <location>
        <position position="159"/>
    </location>
    <ligand>
        <name>heme</name>
        <dbReference type="ChEBI" id="CHEBI:30413"/>
        <label>2</label>
    </ligand>
</feature>
<dbReference type="NCBIfam" id="NF040706">
    <property type="entry name" value="photo_cyt_PufC"/>
    <property type="match status" value="1"/>
</dbReference>
<feature type="compositionally biased region" description="Pro residues" evidence="12">
    <location>
        <begin position="54"/>
        <end position="67"/>
    </location>
</feature>
<keyword evidence="8 9" id="KW-0408">Iron</keyword>
<evidence type="ECO:0000313" key="14">
    <source>
        <dbReference type="EMBL" id="PXW73747.1"/>
    </source>
</evidence>
<evidence type="ECO:0000256" key="11">
    <source>
        <dbReference type="PIRSR" id="PIRSR000017-2"/>
    </source>
</evidence>
<evidence type="ECO:0000256" key="13">
    <source>
        <dbReference type="SAM" id="SignalP"/>
    </source>
</evidence>
<feature type="binding site" description="axial binding residue" evidence="11">
    <location>
        <position position="257"/>
    </location>
    <ligand>
        <name>heme</name>
        <dbReference type="ChEBI" id="CHEBI:30413"/>
        <label>3</label>
    </ligand>
    <ligandPart>
        <name>Fe</name>
        <dbReference type="ChEBI" id="CHEBI:18248"/>
    </ligandPart>
</feature>
<evidence type="ECO:0000256" key="2">
    <source>
        <dbReference type="ARBA" id="ARBA00015978"/>
    </source>
</evidence>
<evidence type="ECO:0000256" key="9">
    <source>
        <dbReference type="PIRNR" id="PIRNR000017"/>
    </source>
</evidence>
<keyword evidence="13" id="KW-0732">Signal</keyword>
<evidence type="ECO:0000256" key="5">
    <source>
        <dbReference type="ARBA" id="ARBA00022617"/>
    </source>
</evidence>
<dbReference type="RefSeq" id="WP_110299286.1">
    <property type="nucleotide sequence ID" value="NZ_QJJM01000009.1"/>
</dbReference>
<dbReference type="CDD" id="cd09224">
    <property type="entry name" value="CytoC_RC"/>
    <property type="match status" value="1"/>
</dbReference>
<evidence type="ECO:0000256" key="8">
    <source>
        <dbReference type="ARBA" id="ARBA00023004"/>
    </source>
</evidence>
<evidence type="ECO:0000256" key="1">
    <source>
        <dbReference type="ARBA" id="ARBA00003196"/>
    </source>
</evidence>
<evidence type="ECO:0000256" key="6">
    <source>
        <dbReference type="ARBA" id="ARBA00022723"/>
    </source>
</evidence>